<accession>A0A1R2C7G2</accession>
<dbReference type="Proteomes" id="UP000187209">
    <property type="component" value="Unassembled WGS sequence"/>
</dbReference>
<dbReference type="EMBL" id="MPUH01000253">
    <property type="protein sequence ID" value="OMJ84947.1"/>
    <property type="molecule type" value="Genomic_DNA"/>
</dbReference>
<comment type="caution">
    <text evidence="1">The sequence shown here is derived from an EMBL/GenBank/DDBJ whole genome shotgun (WGS) entry which is preliminary data.</text>
</comment>
<name>A0A1R2C7G2_9CILI</name>
<evidence type="ECO:0000313" key="2">
    <source>
        <dbReference type="Proteomes" id="UP000187209"/>
    </source>
</evidence>
<organism evidence="1 2">
    <name type="scientific">Stentor coeruleus</name>
    <dbReference type="NCBI Taxonomy" id="5963"/>
    <lineage>
        <taxon>Eukaryota</taxon>
        <taxon>Sar</taxon>
        <taxon>Alveolata</taxon>
        <taxon>Ciliophora</taxon>
        <taxon>Postciliodesmatophora</taxon>
        <taxon>Heterotrichea</taxon>
        <taxon>Heterotrichida</taxon>
        <taxon>Stentoridae</taxon>
        <taxon>Stentor</taxon>
    </lineage>
</organism>
<dbReference type="AlphaFoldDB" id="A0A1R2C7G2"/>
<gene>
    <name evidence="1" type="ORF">SteCoe_13856</name>
</gene>
<evidence type="ECO:0000313" key="1">
    <source>
        <dbReference type="EMBL" id="OMJ84947.1"/>
    </source>
</evidence>
<protein>
    <submittedName>
        <fullName evidence="1">Uncharacterized protein</fullName>
    </submittedName>
</protein>
<reference evidence="1 2" key="1">
    <citation type="submission" date="2016-11" db="EMBL/GenBank/DDBJ databases">
        <title>The macronuclear genome of Stentor coeruleus: a giant cell with tiny introns.</title>
        <authorList>
            <person name="Slabodnick M."/>
            <person name="Ruby J.G."/>
            <person name="Reiff S.B."/>
            <person name="Swart E.C."/>
            <person name="Gosai S."/>
            <person name="Prabakaran S."/>
            <person name="Witkowska E."/>
            <person name="Larue G.E."/>
            <person name="Fisher S."/>
            <person name="Freeman R.M."/>
            <person name="Gunawardena J."/>
            <person name="Chu W."/>
            <person name="Stover N.A."/>
            <person name="Gregory B.D."/>
            <person name="Nowacki M."/>
            <person name="Derisi J."/>
            <person name="Roy S.W."/>
            <person name="Marshall W.F."/>
            <person name="Sood P."/>
        </authorList>
    </citation>
    <scope>NUCLEOTIDE SEQUENCE [LARGE SCALE GENOMIC DNA]</scope>
    <source>
        <strain evidence="1">WM001</strain>
    </source>
</reference>
<proteinExistence type="predicted"/>
<keyword evidence="2" id="KW-1185">Reference proteome</keyword>
<sequence length="134" mass="15275">MHKSNSKLQLLNNFHMRIKKIKYAPNRNTPDLPSCESVLTITKLSIRKLEKSETQASQSSLNTKKEFFTPENDAYTGPIINRISTKSPELLSPYRPVKELVNLSLAPQASFVSLFPPLTIRQTSKKYRRSNTPV</sequence>